<evidence type="ECO:0000313" key="3">
    <source>
        <dbReference type="Proteomes" id="UP000434604"/>
    </source>
</evidence>
<sequence>MIAKIEVNSQGTNIRFVVTRNKNNKPEPIYKHYCGRGQMELWIKDLKYVKAERMSCHTFCANYFRLFLYAAAFVIADKIKQTLFKDTEVQGFNMDSFIKRIMLSAVYIREKKTFVRISLSPKHRHRSELEQALCSIILLPD</sequence>
<name>A0A7J5PV94_9BACE</name>
<protein>
    <recommendedName>
        <fullName evidence="1">Transposase DDE domain-containing protein</fullName>
    </recommendedName>
</protein>
<dbReference type="Proteomes" id="UP000434604">
    <property type="component" value="Unassembled WGS sequence"/>
</dbReference>
<evidence type="ECO:0000313" key="2">
    <source>
        <dbReference type="EMBL" id="KAB6146887.1"/>
    </source>
</evidence>
<evidence type="ECO:0000259" key="1">
    <source>
        <dbReference type="Pfam" id="PF13701"/>
    </source>
</evidence>
<dbReference type="InterPro" id="IPR025668">
    <property type="entry name" value="Tnp_DDE_dom"/>
</dbReference>
<organism evidence="2 3">
    <name type="scientific">Bacteroides xylanisolvens</name>
    <dbReference type="NCBI Taxonomy" id="371601"/>
    <lineage>
        <taxon>Bacteria</taxon>
        <taxon>Pseudomonadati</taxon>
        <taxon>Bacteroidota</taxon>
        <taxon>Bacteroidia</taxon>
        <taxon>Bacteroidales</taxon>
        <taxon>Bacteroidaceae</taxon>
        <taxon>Bacteroides</taxon>
    </lineage>
</organism>
<comment type="caution">
    <text evidence="2">The sequence shown here is derived from an EMBL/GenBank/DDBJ whole genome shotgun (WGS) entry which is preliminary data.</text>
</comment>
<gene>
    <name evidence="2" type="ORF">GA398_14200</name>
</gene>
<dbReference type="Pfam" id="PF13701">
    <property type="entry name" value="DDE_Tnp_1_4"/>
    <property type="match status" value="1"/>
</dbReference>
<dbReference type="EMBL" id="WDED01000020">
    <property type="protein sequence ID" value="KAB6146887.1"/>
    <property type="molecule type" value="Genomic_DNA"/>
</dbReference>
<dbReference type="AlphaFoldDB" id="A0A7J5PV94"/>
<reference evidence="2 3" key="1">
    <citation type="journal article" date="2019" name="Nat. Med.">
        <title>A library of human gut bacterial isolates paired with longitudinal multiomics data enables mechanistic microbiome research.</title>
        <authorList>
            <person name="Poyet M."/>
            <person name="Groussin M."/>
            <person name="Gibbons S.M."/>
            <person name="Avila-Pacheco J."/>
            <person name="Jiang X."/>
            <person name="Kearney S.M."/>
            <person name="Perrotta A.R."/>
            <person name="Berdy B."/>
            <person name="Zhao S."/>
            <person name="Lieberman T.D."/>
            <person name="Swanson P.K."/>
            <person name="Smith M."/>
            <person name="Roesemann S."/>
            <person name="Alexander J.E."/>
            <person name="Rich S.A."/>
            <person name="Livny J."/>
            <person name="Vlamakis H."/>
            <person name="Clish C."/>
            <person name="Bullock K."/>
            <person name="Deik A."/>
            <person name="Scott J."/>
            <person name="Pierce K.A."/>
            <person name="Xavier R.J."/>
            <person name="Alm E.J."/>
        </authorList>
    </citation>
    <scope>NUCLEOTIDE SEQUENCE [LARGE SCALE GENOMIC DNA]</scope>
    <source>
        <strain evidence="2 3">BIOML-A58</strain>
    </source>
</reference>
<feature type="domain" description="Transposase DDE" evidence="1">
    <location>
        <begin position="2"/>
        <end position="136"/>
    </location>
</feature>
<proteinExistence type="predicted"/>
<accession>A0A7J5PV94</accession>